<accession>A0ABS1DNW7</accession>
<gene>
    <name evidence="2" type="ORF">CKO28_26865</name>
</gene>
<keyword evidence="3" id="KW-1185">Reference proteome</keyword>
<evidence type="ECO:0000259" key="1">
    <source>
        <dbReference type="Pfam" id="PF05050"/>
    </source>
</evidence>
<dbReference type="Pfam" id="PF05050">
    <property type="entry name" value="Methyltransf_21"/>
    <property type="match status" value="1"/>
</dbReference>
<sequence length="376" mass="42200">MAAAAGGLRLMEGLRPPAAALPVQLGNQPAVQPWAQATRNPFAASRSHKKTGSHVYRTAESHMTKVAGLAKRTYWKLAKKLTKSKRASKRQGTAVLSGTQYQLPTWQESPLNFSEQHERWLDPIFSTIQNFKEGSFLDVGVNRGQTLAKFLTISPERTYIGFEPQASCVTFLQDFFRINKKTNCRVVPAGLSDVNGVKQLFFRTGQPGDGTASIAEAHRPASFYTESWVIPVFKGDDIIPELEVSNISTVKIDVEGAELEVIKGMRDTLGAMRPFLVFEVLNNFLVATGEALSPELTKYRNRRALEISETLNKLGYNIYNIHDRSLIQIREIKPEISSDLTITDYLAIPKEYENEAKRKFSEYFEFRNAEQSQMSA</sequence>
<reference evidence="2 3" key="1">
    <citation type="journal article" date="2020" name="Microorganisms">
        <title>Osmotic Adaptation and Compatible Solute Biosynthesis of Phototrophic Bacteria as Revealed from Genome Analyses.</title>
        <authorList>
            <person name="Imhoff J.F."/>
            <person name="Rahn T."/>
            <person name="Kunzel S."/>
            <person name="Keller A."/>
            <person name="Neulinger S.C."/>
        </authorList>
    </citation>
    <scope>NUCLEOTIDE SEQUENCE [LARGE SCALE GENOMIC DNA]</scope>
    <source>
        <strain evidence="2 3">DSM 9895</strain>
    </source>
</reference>
<proteinExistence type="predicted"/>
<dbReference type="InterPro" id="IPR006342">
    <property type="entry name" value="FkbM_mtfrase"/>
</dbReference>
<dbReference type="SUPFAM" id="SSF53335">
    <property type="entry name" value="S-adenosyl-L-methionine-dependent methyltransferases"/>
    <property type="match status" value="1"/>
</dbReference>
<organism evidence="2 3">
    <name type="scientific">Rhodovibrio sodomensis</name>
    <dbReference type="NCBI Taxonomy" id="1088"/>
    <lineage>
        <taxon>Bacteria</taxon>
        <taxon>Pseudomonadati</taxon>
        <taxon>Pseudomonadota</taxon>
        <taxon>Alphaproteobacteria</taxon>
        <taxon>Rhodospirillales</taxon>
        <taxon>Rhodovibrionaceae</taxon>
        <taxon>Rhodovibrio</taxon>
    </lineage>
</organism>
<dbReference type="InterPro" id="IPR053188">
    <property type="entry name" value="FkbM_Methyltransferase"/>
</dbReference>
<dbReference type="Proteomes" id="UP001296873">
    <property type="component" value="Unassembled WGS sequence"/>
</dbReference>
<feature type="domain" description="Methyltransferase FkbM" evidence="1">
    <location>
        <begin position="138"/>
        <end position="282"/>
    </location>
</feature>
<evidence type="ECO:0000313" key="2">
    <source>
        <dbReference type="EMBL" id="MBK1671617.1"/>
    </source>
</evidence>
<comment type="caution">
    <text evidence="2">The sequence shown here is derived from an EMBL/GenBank/DDBJ whole genome shotgun (WGS) entry which is preliminary data.</text>
</comment>
<dbReference type="Gene3D" id="3.40.50.150">
    <property type="entry name" value="Vaccinia Virus protein VP39"/>
    <property type="match status" value="1"/>
</dbReference>
<name>A0ABS1DNW7_9PROT</name>
<dbReference type="PANTHER" id="PTHR36973:SF4">
    <property type="entry name" value="NODULATION PROTEIN"/>
    <property type="match status" value="1"/>
</dbReference>
<dbReference type="EMBL" id="NRRL01000251">
    <property type="protein sequence ID" value="MBK1671617.1"/>
    <property type="molecule type" value="Genomic_DNA"/>
</dbReference>
<dbReference type="PANTHER" id="PTHR36973">
    <property type="entry name" value="SLL1456 PROTEIN-RELATED"/>
    <property type="match status" value="1"/>
</dbReference>
<evidence type="ECO:0000313" key="3">
    <source>
        <dbReference type="Proteomes" id="UP001296873"/>
    </source>
</evidence>
<dbReference type="InterPro" id="IPR029063">
    <property type="entry name" value="SAM-dependent_MTases_sf"/>
</dbReference>
<dbReference type="NCBIfam" id="TIGR01444">
    <property type="entry name" value="fkbM_fam"/>
    <property type="match status" value="1"/>
</dbReference>
<protein>
    <recommendedName>
        <fullName evidence="1">Methyltransferase FkbM domain-containing protein</fullName>
    </recommendedName>
</protein>